<dbReference type="GO" id="GO:0005737">
    <property type="term" value="C:cytoplasm"/>
    <property type="evidence" value="ECO:0007669"/>
    <property type="project" value="UniProtKB-SubCell"/>
</dbReference>
<keyword evidence="2" id="KW-0996">Nickel insertion</keyword>
<dbReference type="RefSeq" id="WP_075515296.1">
    <property type="nucleotide sequence ID" value="NZ_MODZ01000011.1"/>
</dbReference>
<keyword evidence="2" id="KW-0963">Cytoplasm</keyword>
<feature type="region of interest" description="Disordered" evidence="3">
    <location>
        <begin position="205"/>
        <end position="240"/>
    </location>
</feature>
<evidence type="ECO:0000256" key="3">
    <source>
        <dbReference type="SAM" id="MobiDB-lite"/>
    </source>
</evidence>
<reference evidence="4 5" key="1">
    <citation type="submission" date="2016-10" db="EMBL/GenBank/DDBJ databases">
        <title>Draft genome sequence of strain LCT isolated from the Shenzhou X spacecraft of China.</title>
        <authorList>
            <person name="Huang B."/>
        </authorList>
    </citation>
    <scope>NUCLEOTIDE SEQUENCE [LARGE SCALE GENOMIC DNA]</scope>
    <source>
        <strain evidence="4 5">LCT-H5</strain>
    </source>
</reference>
<dbReference type="GO" id="GO:0016151">
    <property type="term" value="F:nickel cation binding"/>
    <property type="evidence" value="ECO:0007669"/>
    <property type="project" value="UniProtKB-UniRule"/>
</dbReference>
<sequence length="294" mass="30902">MSASRPTVIEIDADEQGRARVTRLQPGDLVSARPVHRDGPRVRIALLGRQMSLLGGDRLTLRVRLGPGVSAELIEPAGLVAYDAGGRASRWELTGSLGPGARLRYDAAPCVAAQGSALTRATRLELADGARAVLAETLVLGRSGETGSPVRTTTRITHDGAPLLVEDLVTGPVPGTETSLWRDPAVLAGHRTLVQAMALGFVPDPDTPGLSAGPADAGMDLEAGTGALSGNTEDPEAAGESLHLAGPGILWRWMGEHAHRGRAALEPVLHRWLEAMDRPEPSDRPEVTGRPDSR</sequence>
<organism evidence="4 5">
    <name type="scientific">Rothia kristinae</name>
    <dbReference type="NCBI Taxonomy" id="37923"/>
    <lineage>
        <taxon>Bacteria</taxon>
        <taxon>Bacillati</taxon>
        <taxon>Actinomycetota</taxon>
        <taxon>Actinomycetes</taxon>
        <taxon>Micrococcales</taxon>
        <taxon>Micrococcaceae</taxon>
        <taxon>Rothia</taxon>
    </lineage>
</organism>
<evidence type="ECO:0000313" key="4">
    <source>
        <dbReference type="EMBL" id="OIJ35157.1"/>
    </source>
</evidence>
<protein>
    <recommendedName>
        <fullName evidence="2">Urease accessory protein UreD</fullName>
    </recommendedName>
</protein>
<proteinExistence type="inferred from homology"/>
<comment type="similarity">
    <text evidence="2">Belongs to the UreD family.</text>
</comment>
<dbReference type="InterPro" id="IPR002669">
    <property type="entry name" value="UreD"/>
</dbReference>
<name>A0A1S2MXZ1_9MICC</name>
<dbReference type="Proteomes" id="UP000179540">
    <property type="component" value="Unassembled WGS sequence"/>
</dbReference>
<comment type="caution">
    <text evidence="4">The sequence shown here is derived from an EMBL/GenBank/DDBJ whole genome shotgun (WGS) entry which is preliminary data.</text>
</comment>
<dbReference type="OrthoDB" id="8677206at2"/>
<dbReference type="EMBL" id="MODZ01000011">
    <property type="protein sequence ID" value="OIJ35157.1"/>
    <property type="molecule type" value="Genomic_DNA"/>
</dbReference>
<evidence type="ECO:0000256" key="2">
    <source>
        <dbReference type="HAMAP-Rule" id="MF_01384"/>
    </source>
</evidence>
<dbReference type="AlphaFoldDB" id="A0A1S2MXZ1"/>
<keyword evidence="1 2" id="KW-0143">Chaperone</keyword>
<gene>
    <name evidence="2" type="primary">ureD</name>
    <name evidence="4" type="ORF">BK826_08795</name>
</gene>
<comment type="function">
    <text evidence="2">Required for maturation of urease via the functional incorporation of the urease nickel metallocenter.</text>
</comment>
<comment type="subcellular location">
    <subcellularLocation>
        <location evidence="2">Cytoplasm</location>
    </subcellularLocation>
</comment>
<evidence type="ECO:0000313" key="5">
    <source>
        <dbReference type="Proteomes" id="UP000179540"/>
    </source>
</evidence>
<feature type="region of interest" description="Disordered" evidence="3">
    <location>
        <begin position="275"/>
        <end position="294"/>
    </location>
</feature>
<dbReference type="Pfam" id="PF01774">
    <property type="entry name" value="UreD"/>
    <property type="match status" value="1"/>
</dbReference>
<dbReference type="HAMAP" id="MF_01384">
    <property type="entry name" value="UreD"/>
    <property type="match status" value="1"/>
</dbReference>
<accession>A0A1S2MXZ1</accession>
<evidence type="ECO:0000256" key="1">
    <source>
        <dbReference type="ARBA" id="ARBA00023186"/>
    </source>
</evidence>
<comment type="subunit">
    <text evidence="2">UreD, UreF and UreG form a complex that acts as a GTP-hydrolysis-dependent molecular chaperone, activating the urease apoprotein by helping to assemble the nickel containing metallocenter of UreC. The UreE protein probably delivers the nickel.</text>
</comment>